<dbReference type="Gene3D" id="1.10.4020.10">
    <property type="entry name" value="DNA breaking-rejoining enzymes"/>
    <property type="match status" value="1"/>
</dbReference>
<dbReference type="InterPro" id="IPR003309">
    <property type="entry name" value="SCAN_dom"/>
</dbReference>
<evidence type="ECO:0000313" key="3">
    <source>
        <dbReference type="Ensembl" id="ENSVKKP00000002578.1"/>
    </source>
</evidence>
<sequence>TALAVRNVLLTFSQNISHDKPVSLDFWRQHFRCFFYQESEGPEEICKHLQELCCLWLRPERHTKERMLELLVLEQFLGNLPHDMQSWVRKGGPDSCSQAVALAEEFLLRHRESERQRQTVSVLYRTLLPLRDRVCPGRGVCL</sequence>
<name>A0A8D2IUL2_VARKO</name>
<dbReference type="Ensembl" id="ENSVKKT00000002653.1">
    <property type="protein sequence ID" value="ENSVKKP00000002578.1"/>
    <property type="gene ID" value="ENSVKKG00000002051.1"/>
</dbReference>
<evidence type="ECO:0000313" key="4">
    <source>
        <dbReference type="Proteomes" id="UP000694545"/>
    </source>
</evidence>
<evidence type="ECO:0000259" key="2">
    <source>
        <dbReference type="PROSITE" id="PS50804"/>
    </source>
</evidence>
<evidence type="ECO:0000256" key="1">
    <source>
        <dbReference type="ARBA" id="ARBA00023242"/>
    </source>
</evidence>
<dbReference type="SMART" id="SM00431">
    <property type="entry name" value="SCAN"/>
    <property type="match status" value="1"/>
</dbReference>
<proteinExistence type="predicted"/>
<organism evidence="3 4">
    <name type="scientific">Varanus komodoensis</name>
    <name type="common">Komodo dragon</name>
    <dbReference type="NCBI Taxonomy" id="61221"/>
    <lineage>
        <taxon>Eukaryota</taxon>
        <taxon>Metazoa</taxon>
        <taxon>Chordata</taxon>
        <taxon>Craniata</taxon>
        <taxon>Vertebrata</taxon>
        <taxon>Euteleostomi</taxon>
        <taxon>Lepidosauria</taxon>
        <taxon>Squamata</taxon>
        <taxon>Bifurcata</taxon>
        <taxon>Unidentata</taxon>
        <taxon>Episquamata</taxon>
        <taxon>Toxicofera</taxon>
        <taxon>Anguimorpha</taxon>
        <taxon>Paleoanguimorpha</taxon>
        <taxon>Varanoidea</taxon>
        <taxon>Varanidae</taxon>
        <taxon>Varanus</taxon>
    </lineage>
</organism>
<dbReference type="PANTHER" id="PTHR45935">
    <property type="entry name" value="PROTEIN ZBED8-RELATED"/>
    <property type="match status" value="1"/>
</dbReference>
<dbReference type="OMA" id="QNISHDK"/>
<dbReference type="SUPFAM" id="SSF47353">
    <property type="entry name" value="Retrovirus capsid dimerization domain-like"/>
    <property type="match status" value="1"/>
</dbReference>
<reference evidence="3" key="1">
    <citation type="submission" date="2025-08" db="UniProtKB">
        <authorList>
            <consortium name="Ensembl"/>
        </authorList>
    </citation>
    <scope>IDENTIFICATION</scope>
</reference>
<keyword evidence="4" id="KW-1185">Reference proteome</keyword>
<accession>A0A8D2IUL2</accession>
<dbReference type="Proteomes" id="UP000694545">
    <property type="component" value="Unplaced"/>
</dbReference>
<reference evidence="3" key="2">
    <citation type="submission" date="2025-09" db="UniProtKB">
        <authorList>
            <consortium name="Ensembl"/>
        </authorList>
    </citation>
    <scope>IDENTIFICATION</scope>
</reference>
<feature type="domain" description="SCAN box" evidence="2">
    <location>
        <begin position="28"/>
        <end position="106"/>
    </location>
</feature>
<dbReference type="InterPro" id="IPR050916">
    <property type="entry name" value="SCAN-C2H2_zinc_finger"/>
</dbReference>
<dbReference type="FunFam" id="1.10.4020.10:FF:000001">
    <property type="entry name" value="zinc finger protein 263 isoform X1"/>
    <property type="match status" value="1"/>
</dbReference>
<dbReference type="Pfam" id="PF02023">
    <property type="entry name" value="SCAN"/>
    <property type="match status" value="1"/>
</dbReference>
<dbReference type="PROSITE" id="PS50804">
    <property type="entry name" value="SCAN_BOX"/>
    <property type="match status" value="1"/>
</dbReference>
<dbReference type="PANTHER" id="PTHR45935:SF15">
    <property type="entry name" value="SCAN BOX DOMAIN-CONTAINING PROTEIN"/>
    <property type="match status" value="1"/>
</dbReference>
<protein>
    <recommendedName>
        <fullName evidence="2">SCAN box domain-containing protein</fullName>
    </recommendedName>
</protein>
<keyword evidence="1" id="KW-0539">Nucleus</keyword>
<dbReference type="InterPro" id="IPR038269">
    <property type="entry name" value="SCAN_sf"/>
</dbReference>
<dbReference type="CDD" id="cd07936">
    <property type="entry name" value="SCAN"/>
    <property type="match status" value="1"/>
</dbReference>
<dbReference type="AlphaFoldDB" id="A0A8D2IUL2"/>